<dbReference type="Proteomes" id="UP000297703">
    <property type="component" value="Unassembled WGS sequence"/>
</dbReference>
<organism evidence="1 2">
    <name type="scientific">Platysternon megacephalum</name>
    <name type="common">big-headed turtle</name>
    <dbReference type="NCBI Taxonomy" id="55544"/>
    <lineage>
        <taxon>Eukaryota</taxon>
        <taxon>Metazoa</taxon>
        <taxon>Chordata</taxon>
        <taxon>Craniata</taxon>
        <taxon>Vertebrata</taxon>
        <taxon>Euteleostomi</taxon>
        <taxon>Archelosauria</taxon>
        <taxon>Testudinata</taxon>
        <taxon>Testudines</taxon>
        <taxon>Cryptodira</taxon>
        <taxon>Durocryptodira</taxon>
        <taxon>Testudinoidea</taxon>
        <taxon>Platysternidae</taxon>
        <taxon>Platysternon</taxon>
    </lineage>
</organism>
<sequence length="196" mass="20670">MCVVLDTSTLEGTFKLRPQCPDRLYITCSKTGKRIRVRFNSTEAEIHHSDDSKERTSVSCREIPPAGGEERTVSQGFASAGFVSGRQHDLVVRAGAGGGWEPGPLSSMSTSGWGIIGRRMGMGGVISEVVCAVPGTMELSVCQGLLSTHHNGAGKMEGALSRVGWIGISGRVGLWGQSGVQQDHGRGGGSSVGWER</sequence>
<keyword evidence="2" id="KW-1185">Reference proteome</keyword>
<name>A0A4D9DH28_9SAUR</name>
<evidence type="ECO:0000313" key="2">
    <source>
        <dbReference type="Proteomes" id="UP000297703"/>
    </source>
</evidence>
<reference evidence="1 2" key="2">
    <citation type="submission" date="2019-04" db="EMBL/GenBank/DDBJ databases">
        <title>The genome sequence of big-headed turtle.</title>
        <authorList>
            <person name="Gong S."/>
        </authorList>
    </citation>
    <scope>NUCLEOTIDE SEQUENCE [LARGE SCALE GENOMIC DNA]</scope>
    <source>
        <strain evidence="1">DO16091913</strain>
        <tissue evidence="1">Muscle</tissue>
    </source>
</reference>
<dbReference type="EMBL" id="QXTE01000721">
    <property type="protein sequence ID" value="TFJ96268.1"/>
    <property type="molecule type" value="Genomic_DNA"/>
</dbReference>
<accession>A0A4D9DH28</accession>
<reference evidence="1 2" key="1">
    <citation type="submission" date="2019-04" db="EMBL/GenBank/DDBJ databases">
        <title>Draft genome of the big-headed turtle Platysternon megacephalum.</title>
        <authorList>
            <person name="Gong S."/>
        </authorList>
    </citation>
    <scope>NUCLEOTIDE SEQUENCE [LARGE SCALE GENOMIC DNA]</scope>
    <source>
        <strain evidence="1">DO16091913</strain>
        <tissue evidence="1">Muscle</tissue>
    </source>
</reference>
<gene>
    <name evidence="1" type="ORF">DR999_PMT21955</name>
</gene>
<dbReference type="AlphaFoldDB" id="A0A4D9DH28"/>
<proteinExistence type="predicted"/>
<protein>
    <submittedName>
        <fullName evidence="1">Milk lysozyme</fullName>
    </submittedName>
</protein>
<comment type="caution">
    <text evidence="1">The sequence shown here is derived from an EMBL/GenBank/DDBJ whole genome shotgun (WGS) entry which is preliminary data.</text>
</comment>
<evidence type="ECO:0000313" key="1">
    <source>
        <dbReference type="EMBL" id="TFJ96268.1"/>
    </source>
</evidence>